<keyword evidence="12" id="KW-1185">Reference proteome</keyword>
<feature type="domain" description="FAD-binding PCMH-type" evidence="10">
    <location>
        <begin position="59"/>
        <end position="241"/>
    </location>
</feature>
<dbReference type="Pfam" id="PF22906">
    <property type="entry name" value="GULLO2-like_3rd"/>
    <property type="match status" value="1"/>
</dbReference>
<comment type="caution">
    <text evidence="11">The sequence shown here is derived from an EMBL/GenBank/DDBJ whole genome shotgun (WGS) entry which is preliminary data.</text>
</comment>
<feature type="compositionally biased region" description="Polar residues" evidence="8">
    <location>
        <begin position="661"/>
        <end position="678"/>
    </location>
</feature>
<keyword evidence="6" id="KW-0560">Oxidoreductase</keyword>
<dbReference type="InterPro" id="IPR055154">
    <property type="entry name" value="GULLO2-like_C"/>
</dbReference>
<dbReference type="PROSITE" id="PS51387">
    <property type="entry name" value="FAD_PCMH"/>
    <property type="match status" value="1"/>
</dbReference>
<dbReference type="InterPro" id="IPR007173">
    <property type="entry name" value="ALO_C"/>
</dbReference>
<evidence type="ECO:0000256" key="2">
    <source>
        <dbReference type="ARBA" id="ARBA00005466"/>
    </source>
</evidence>
<feature type="signal peptide" evidence="9">
    <location>
        <begin position="1"/>
        <end position="30"/>
    </location>
</feature>
<evidence type="ECO:0000256" key="9">
    <source>
        <dbReference type="SAM" id="SignalP"/>
    </source>
</evidence>
<evidence type="ECO:0000259" key="10">
    <source>
        <dbReference type="PROSITE" id="PS51387"/>
    </source>
</evidence>
<dbReference type="GO" id="GO:0003885">
    <property type="term" value="F:D-arabinono-1,4-lactone oxidase activity"/>
    <property type="evidence" value="ECO:0007669"/>
    <property type="project" value="InterPro"/>
</dbReference>
<evidence type="ECO:0000256" key="5">
    <source>
        <dbReference type="ARBA" id="ARBA00022729"/>
    </source>
</evidence>
<evidence type="ECO:0000256" key="7">
    <source>
        <dbReference type="ARBA" id="ARBA00048083"/>
    </source>
</evidence>
<dbReference type="EMBL" id="JAAALK010000283">
    <property type="protein sequence ID" value="KAG8076618.1"/>
    <property type="molecule type" value="Genomic_DNA"/>
</dbReference>
<sequence>MQGSASRSNQSVHGLLVAILVVRCLLLAGGSPPPDTVQCVSGKTNCTVTNTYGVFPDRSTCCAAAAAYPSSEKELLHVVARATASKMRMKVATRYGHSVPKLACPGAGDGQGLIISTNALNRVVAMDTRRMVITVESGVTLAQLIDAAAEADLALPQSPYWLGVTVGGLLSTGAHGSSVWGEGTAVHDYVIGMRIVTPAPESEGYAKVRVLTAGDPALNAAKVSLGVLGVISQVTLALQPMFKRSVAFQQCGDGDLAERVVAFAGEHEFGDILWYPGHGKAVYRIDDRVPTNTSGDGVYDFLGFRSTPTLAIQASRLAEDVLEATGNTAGKCLTASAMTSLLAAGNYGLTRSGMPAPLPGKLVVGYQNRIQSSGGCLAGPDDALFTACPWDRRVVHGVFYFQAGISVSLSRAAAFIRDVQRLRDLNPDALCGVELYDGVLMRYVKESTAYLGKPEDSVDFDLTYYRSRDPAAPRLHEDVLEEIEQMALRKYGGLPHWGKNQNAAFEGAIGKYGERAAAFMRVKRTYDPDGLFSSEWSDQVLGVAGAGSVSVVRDGCALEGLCVCSEDAHCAPEKGYFCRPDGPARLSPIQPGNVAFQAAHDVDSHGHSTPARNSRIDPIPSAARRLLFLLGSSPIQTHLVSSPATHRTRRRVRRRRRLTTSLSPASNSYTDTAAQQFK</sequence>
<dbReference type="OrthoDB" id="610608at2759"/>
<feature type="compositionally biased region" description="Basic residues" evidence="8">
    <location>
        <begin position="646"/>
        <end position="658"/>
    </location>
</feature>
<comment type="similarity">
    <text evidence="2">Belongs to the oxygen-dependent FAD-linked oxidoreductase family.</text>
</comment>
<evidence type="ECO:0000256" key="3">
    <source>
        <dbReference type="ARBA" id="ARBA00013121"/>
    </source>
</evidence>
<reference evidence="11" key="1">
    <citation type="journal article" date="2021" name="bioRxiv">
        <title>Whole Genome Assembly and Annotation of Northern Wild Rice, Zizania palustris L., Supports a Whole Genome Duplication in the Zizania Genus.</title>
        <authorList>
            <person name="Haas M."/>
            <person name="Kono T."/>
            <person name="Macchietto M."/>
            <person name="Millas R."/>
            <person name="McGilp L."/>
            <person name="Shao M."/>
            <person name="Duquette J."/>
            <person name="Hirsch C.N."/>
            <person name="Kimball J."/>
        </authorList>
    </citation>
    <scope>NUCLEOTIDE SEQUENCE</scope>
    <source>
        <tissue evidence="11">Fresh leaf tissue</tissue>
    </source>
</reference>
<dbReference type="UniPathway" id="UPA00132"/>
<name>A0A8J5SMW9_ZIZPA</name>
<organism evidence="11 12">
    <name type="scientific">Zizania palustris</name>
    <name type="common">Northern wild rice</name>
    <dbReference type="NCBI Taxonomy" id="103762"/>
    <lineage>
        <taxon>Eukaryota</taxon>
        <taxon>Viridiplantae</taxon>
        <taxon>Streptophyta</taxon>
        <taxon>Embryophyta</taxon>
        <taxon>Tracheophyta</taxon>
        <taxon>Spermatophyta</taxon>
        <taxon>Magnoliopsida</taxon>
        <taxon>Liliopsida</taxon>
        <taxon>Poales</taxon>
        <taxon>Poaceae</taxon>
        <taxon>BOP clade</taxon>
        <taxon>Oryzoideae</taxon>
        <taxon>Oryzeae</taxon>
        <taxon>Zizaniinae</taxon>
        <taxon>Zizania</taxon>
    </lineage>
</organism>
<dbReference type="Proteomes" id="UP000729402">
    <property type="component" value="Unassembled WGS sequence"/>
</dbReference>
<dbReference type="GO" id="GO:0071949">
    <property type="term" value="F:FAD binding"/>
    <property type="evidence" value="ECO:0007669"/>
    <property type="project" value="InterPro"/>
</dbReference>
<dbReference type="GO" id="GO:0050105">
    <property type="term" value="F:L-gulonolactone oxidase activity"/>
    <property type="evidence" value="ECO:0007669"/>
    <property type="project" value="UniProtKB-EC"/>
</dbReference>
<dbReference type="Pfam" id="PF01565">
    <property type="entry name" value="FAD_binding_4"/>
    <property type="match status" value="1"/>
</dbReference>
<keyword evidence="5 9" id="KW-0732">Signal</keyword>
<evidence type="ECO:0000256" key="8">
    <source>
        <dbReference type="SAM" id="MobiDB-lite"/>
    </source>
</evidence>
<comment type="pathway">
    <text evidence="1">Cofactor biosynthesis; L-ascorbate biosynthesis.</text>
</comment>
<dbReference type="InterPro" id="IPR050432">
    <property type="entry name" value="FAD-linked_Oxidoreductases_BP"/>
</dbReference>
<evidence type="ECO:0000256" key="6">
    <source>
        <dbReference type="ARBA" id="ARBA00023002"/>
    </source>
</evidence>
<dbReference type="InterPro" id="IPR016166">
    <property type="entry name" value="FAD-bd_PCMH"/>
</dbReference>
<dbReference type="PANTHER" id="PTHR13878">
    <property type="entry name" value="GULONOLACTONE OXIDASE"/>
    <property type="match status" value="1"/>
</dbReference>
<protein>
    <recommendedName>
        <fullName evidence="3">L-gulonolactone oxidase</fullName>
        <ecNumber evidence="3">1.1.3.8</ecNumber>
    </recommendedName>
</protein>
<feature type="chain" id="PRO_5035219246" description="L-gulonolactone oxidase" evidence="9">
    <location>
        <begin position="31"/>
        <end position="678"/>
    </location>
</feature>
<dbReference type="FunFam" id="3.30.465.10:FF:000033">
    <property type="entry name" value="L-gulonolactone oxidase 5"/>
    <property type="match status" value="1"/>
</dbReference>
<evidence type="ECO:0000313" key="12">
    <source>
        <dbReference type="Proteomes" id="UP000729402"/>
    </source>
</evidence>
<dbReference type="Pfam" id="PF04030">
    <property type="entry name" value="ALO"/>
    <property type="match status" value="1"/>
</dbReference>
<proteinExistence type="inferred from homology"/>
<accession>A0A8J5SMW9</accession>
<dbReference type="NCBIfam" id="TIGR01677">
    <property type="entry name" value="pln_FAD_oxido"/>
    <property type="match status" value="1"/>
</dbReference>
<dbReference type="AlphaFoldDB" id="A0A8J5SMW9"/>
<dbReference type="GO" id="GO:0016020">
    <property type="term" value="C:membrane"/>
    <property type="evidence" value="ECO:0007669"/>
    <property type="project" value="InterPro"/>
</dbReference>
<evidence type="ECO:0000256" key="4">
    <source>
        <dbReference type="ARBA" id="ARBA00022644"/>
    </source>
</evidence>
<feature type="region of interest" description="Disordered" evidence="8">
    <location>
        <begin position="639"/>
        <end position="678"/>
    </location>
</feature>
<dbReference type="EC" id="1.1.3.8" evidence="3"/>
<dbReference type="InterPro" id="IPR010030">
    <property type="entry name" value="GULO_Plant"/>
</dbReference>
<reference evidence="11" key="2">
    <citation type="submission" date="2021-02" db="EMBL/GenBank/DDBJ databases">
        <authorList>
            <person name="Kimball J.A."/>
            <person name="Haas M.W."/>
            <person name="Macchietto M."/>
            <person name="Kono T."/>
            <person name="Duquette J."/>
            <person name="Shao M."/>
        </authorList>
    </citation>
    <scope>NUCLEOTIDE SEQUENCE</scope>
    <source>
        <tissue evidence="11">Fresh leaf tissue</tissue>
    </source>
</reference>
<evidence type="ECO:0000256" key="1">
    <source>
        <dbReference type="ARBA" id="ARBA00005147"/>
    </source>
</evidence>
<dbReference type="PANTHER" id="PTHR13878:SF117">
    <property type="entry name" value="OS08G0519100 PROTEIN"/>
    <property type="match status" value="1"/>
</dbReference>
<evidence type="ECO:0000313" key="11">
    <source>
        <dbReference type="EMBL" id="KAG8076618.1"/>
    </source>
</evidence>
<gene>
    <name evidence="11" type="ORF">GUJ93_ZPchr0006g40771</name>
</gene>
<dbReference type="GO" id="GO:0019853">
    <property type="term" value="P:L-ascorbic acid biosynthetic process"/>
    <property type="evidence" value="ECO:0007669"/>
    <property type="project" value="UniProtKB-UniPathway"/>
</dbReference>
<dbReference type="InterPro" id="IPR006094">
    <property type="entry name" value="Oxid_FAD_bind_N"/>
</dbReference>
<keyword evidence="4" id="KW-0060">Ascorbate biosynthesis</keyword>
<comment type="catalytic activity">
    <reaction evidence="7">
        <text>L-gulono-1,4-lactone + O2 = L-ascorbate + H2O2 + H(+)</text>
        <dbReference type="Rhea" id="RHEA:32363"/>
        <dbReference type="ChEBI" id="CHEBI:15378"/>
        <dbReference type="ChEBI" id="CHEBI:15379"/>
        <dbReference type="ChEBI" id="CHEBI:16240"/>
        <dbReference type="ChEBI" id="CHEBI:17587"/>
        <dbReference type="ChEBI" id="CHEBI:38290"/>
        <dbReference type="EC" id="1.1.3.8"/>
    </reaction>
</comment>